<accession>A0A6A6SX98</accession>
<dbReference type="EMBL" id="MU004404">
    <property type="protein sequence ID" value="KAF2652349.1"/>
    <property type="molecule type" value="Genomic_DNA"/>
</dbReference>
<name>A0A6A6SX98_9PLEO</name>
<evidence type="ECO:0000256" key="1">
    <source>
        <dbReference type="SAM" id="MobiDB-lite"/>
    </source>
</evidence>
<dbReference type="SUPFAM" id="SSF160631">
    <property type="entry name" value="SMI1/KNR4-like"/>
    <property type="match status" value="1"/>
</dbReference>
<dbReference type="AlphaFoldDB" id="A0A6A6SX98"/>
<feature type="region of interest" description="Disordered" evidence="1">
    <location>
        <begin position="92"/>
        <end position="116"/>
    </location>
</feature>
<evidence type="ECO:0000313" key="3">
    <source>
        <dbReference type="EMBL" id="KAF2652349.1"/>
    </source>
</evidence>
<feature type="domain" description="Knr4/Smi1-like" evidence="2">
    <location>
        <begin position="335"/>
        <end position="519"/>
    </location>
</feature>
<gene>
    <name evidence="3" type="ORF">K491DRAFT_719025</name>
</gene>
<feature type="region of interest" description="Disordered" evidence="1">
    <location>
        <begin position="139"/>
        <end position="164"/>
    </location>
</feature>
<proteinExistence type="predicted"/>
<sequence length="548" mass="61079">MPSKACLSAYIDNILYADGETTTYTIARLAHQFALLGHVDTASKLVSQLNEFDYHHLFMYSLEPLWLLWHLQEQWPRGEKDRVLAQIRTRKIGSQEGKDEASKVGTLDSGPGFKDEDISEEDIAKYMEDHASMYAQQWHWPGPSTQSQNPSGAEKSDDDLDKNPHTIAEKTREMARHAITRLVDASDSPGLQSGLVSALDQRLRFSTLNDDGDQDKPEASVPSASLILSKIAKHLDAKTQLELGQSPALWTFLRTRALTTALELSSPENSTFETQVLDAVSQRLTHGRQDAPSVATLDLKGTLLAMQHNTQTNTEAVDWFQEMRYPVPETLFRDPATAADIAALEDRLGVRLPEDYKDFLRLSNGFGAAFGGISFEAPLHGAADVKRVPGDESDGWRDLLPLEVPGEPVWKLCGVEYDDWPKISWAIEIGTQDIYNTWLVPPSVVSQVKEKVAAALARGEDNVKTEVDERTKENLRRRILDWAGSWEVWEGLEWCTMCWTAGSGPEMRCWPTFNGYLERVAGQGLRSLDEVMVADGFFGGLLEGRGGC</sequence>
<reference evidence="3" key="1">
    <citation type="journal article" date="2020" name="Stud. Mycol.">
        <title>101 Dothideomycetes genomes: a test case for predicting lifestyles and emergence of pathogens.</title>
        <authorList>
            <person name="Haridas S."/>
            <person name="Albert R."/>
            <person name="Binder M."/>
            <person name="Bloem J."/>
            <person name="Labutti K."/>
            <person name="Salamov A."/>
            <person name="Andreopoulos B."/>
            <person name="Baker S."/>
            <person name="Barry K."/>
            <person name="Bills G."/>
            <person name="Bluhm B."/>
            <person name="Cannon C."/>
            <person name="Castanera R."/>
            <person name="Culley D."/>
            <person name="Daum C."/>
            <person name="Ezra D."/>
            <person name="Gonzalez J."/>
            <person name="Henrissat B."/>
            <person name="Kuo A."/>
            <person name="Liang C."/>
            <person name="Lipzen A."/>
            <person name="Lutzoni F."/>
            <person name="Magnuson J."/>
            <person name="Mondo S."/>
            <person name="Nolan M."/>
            <person name="Ohm R."/>
            <person name="Pangilinan J."/>
            <person name="Park H.-J."/>
            <person name="Ramirez L."/>
            <person name="Alfaro M."/>
            <person name="Sun H."/>
            <person name="Tritt A."/>
            <person name="Yoshinaga Y."/>
            <person name="Zwiers L.-H."/>
            <person name="Turgeon B."/>
            <person name="Goodwin S."/>
            <person name="Spatafora J."/>
            <person name="Crous P."/>
            <person name="Grigoriev I."/>
        </authorList>
    </citation>
    <scope>NUCLEOTIDE SEQUENCE</scope>
    <source>
        <strain evidence="3">CBS 122681</strain>
    </source>
</reference>
<dbReference type="SMART" id="SM00860">
    <property type="entry name" value="SMI1_KNR4"/>
    <property type="match status" value="1"/>
</dbReference>
<dbReference type="InterPro" id="IPR037883">
    <property type="entry name" value="Knr4/Smi1-like_sf"/>
</dbReference>
<protein>
    <recommendedName>
        <fullName evidence="2">Knr4/Smi1-like domain-containing protein</fullName>
    </recommendedName>
</protein>
<evidence type="ECO:0000259" key="2">
    <source>
        <dbReference type="SMART" id="SM00860"/>
    </source>
</evidence>
<dbReference type="InterPro" id="IPR018958">
    <property type="entry name" value="Knr4/Smi1-like_dom"/>
</dbReference>
<organism evidence="3 4">
    <name type="scientific">Lophiostoma macrostomum CBS 122681</name>
    <dbReference type="NCBI Taxonomy" id="1314788"/>
    <lineage>
        <taxon>Eukaryota</taxon>
        <taxon>Fungi</taxon>
        <taxon>Dikarya</taxon>
        <taxon>Ascomycota</taxon>
        <taxon>Pezizomycotina</taxon>
        <taxon>Dothideomycetes</taxon>
        <taxon>Pleosporomycetidae</taxon>
        <taxon>Pleosporales</taxon>
        <taxon>Lophiostomataceae</taxon>
        <taxon>Lophiostoma</taxon>
    </lineage>
</organism>
<dbReference type="OrthoDB" id="2788868at2759"/>
<dbReference type="Proteomes" id="UP000799324">
    <property type="component" value="Unassembled WGS sequence"/>
</dbReference>
<dbReference type="Pfam" id="PF09346">
    <property type="entry name" value="SMI1_KNR4"/>
    <property type="match status" value="1"/>
</dbReference>
<evidence type="ECO:0000313" key="4">
    <source>
        <dbReference type="Proteomes" id="UP000799324"/>
    </source>
</evidence>
<keyword evidence="4" id="KW-1185">Reference proteome</keyword>
<dbReference type="Gene3D" id="3.40.1580.10">
    <property type="entry name" value="SMI1/KNR4-like"/>
    <property type="match status" value="1"/>
</dbReference>